<dbReference type="STRING" id="1274631.LMTR13_07755"/>
<dbReference type="Gene3D" id="1.10.510.10">
    <property type="entry name" value="Transferase(Phosphotransferase) domain 1"/>
    <property type="match status" value="1"/>
</dbReference>
<dbReference type="RefSeq" id="WP_065727380.1">
    <property type="nucleotide sequence ID" value="NZ_CP016428.1"/>
</dbReference>
<feature type="transmembrane region" description="Helical" evidence="1">
    <location>
        <begin position="203"/>
        <end position="221"/>
    </location>
</feature>
<dbReference type="InterPro" id="IPR011009">
    <property type="entry name" value="Kinase-like_dom_sf"/>
</dbReference>
<evidence type="ECO:0000259" key="2">
    <source>
        <dbReference type="PROSITE" id="PS50011"/>
    </source>
</evidence>
<dbReference type="InterPro" id="IPR000719">
    <property type="entry name" value="Prot_kinase_dom"/>
</dbReference>
<name>A0A1B1UBG2_9BRAD</name>
<feature type="domain" description="Protein kinase" evidence="2">
    <location>
        <begin position="14"/>
        <end position="303"/>
    </location>
</feature>
<protein>
    <recommendedName>
        <fullName evidence="2">Protein kinase domain-containing protein</fullName>
    </recommendedName>
</protein>
<dbReference type="SUPFAM" id="SSF56112">
    <property type="entry name" value="Protein kinase-like (PK-like)"/>
    <property type="match status" value="1"/>
</dbReference>
<dbReference type="Proteomes" id="UP000092839">
    <property type="component" value="Chromosome"/>
</dbReference>
<accession>A0A1B1UBG2</accession>
<evidence type="ECO:0000313" key="4">
    <source>
        <dbReference type="Proteomes" id="UP000092839"/>
    </source>
</evidence>
<dbReference type="OrthoDB" id="9805504at2"/>
<feature type="transmembrane region" description="Helical" evidence="1">
    <location>
        <begin position="390"/>
        <end position="408"/>
    </location>
</feature>
<proteinExistence type="predicted"/>
<keyword evidence="1" id="KW-0472">Membrane</keyword>
<dbReference type="AlphaFoldDB" id="A0A1B1UBG2"/>
<reference evidence="3 4" key="1">
    <citation type="submission" date="2016-07" db="EMBL/GenBank/DDBJ databases">
        <title>Complete genome sequence of Bradyrhizobium icense LMTR 13T, a potential inoculant strain isolated from lima bean (Phaseolus lunatus) in Peru.</title>
        <authorList>
            <person name="Ormeno-Orrillo E."/>
            <person name="Duran D."/>
            <person name="Rogel M.A."/>
            <person name="Rey L."/>
            <person name="Imperial J."/>
            <person name="Ruiz-Argueso T."/>
            <person name="Martinez-Romero E."/>
        </authorList>
    </citation>
    <scope>NUCLEOTIDE SEQUENCE [LARGE SCALE GENOMIC DNA]</scope>
    <source>
        <strain evidence="3 4">LMTR 13</strain>
    </source>
</reference>
<evidence type="ECO:0000313" key="3">
    <source>
        <dbReference type="EMBL" id="ANW00094.1"/>
    </source>
</evidence>
<gene>
    <name evidence="3" type="ORF">LMTR13_07755</name>
</gene>
<keyword evidence="1" id="KW-1133">Transmembrane helix</keyword>
<keyword evidence="1" id="KW-0812">Transmembrane</keyword>
<dbReference type="KEGG" id="bic:LMTR13_07755"/>
<dbReference type="PROSITE" id="PS50011">
    <property type="entry name" value="PROTEIN_KINASE_DOM"/>
    <property type="match status" value="1"/>
</dbReference>
<dbReference type="EMBL" id="CP016428">
    <property type="protein sequence ID" value="ANW00094.1"/>
    <property type="molecule type" value="Genomic_DNA"/>
</dbReference>
<evidence type="ECO:0000256" key="1">
    <source>
        <dbReference type="SAM" id="Phobius"/>
    </source>
</evidence>
<feature type="transmembrane region" description="Helical" evidence="1">
    <location>
        <begin position="414"/>
        <end position="431"/>
    </location>
</feature>
<dbReference type="GO" id="GO:0005524">
    <property type="term" value="F:ATP binding"/>
    <property type="evidence" value="ECO:0007669"/>
    <property type="project" value="InterPro"/>
</dbReference>
<dbReference type="GO" id="GO:0004672">
    <property type="term" value="F:protein kinase activity"/>
    <property type="evidence" value="ECO:0007669"/>
    <property type="project" value="InterPro"/>
</dbReference>
<keyword evidence="4" id="KW-1185">Reference proteome</keyword>
<sequence length="645" mass="71198">MPLPEVIDFSGRQIHLDALIGQGGEGAVYGIRSSEDLVAKVYHRPLTPDRAAKIQFMSSLSSGILNQVSAWPTGLLLAKSGRAPVGLLLPRVKNAKDIHKLYSPKSRLTEFTRADWRFLVRACTNTARAFGAVHATGSIIGDINEGSVLVAPDATVKLIDCDSFQITDQGKRYLCEVGVETFTPPELQGKNLRQTVRTVNHDSFGLAVMLFLLLFMGRHPFAGRFLGRGDMPIPKAISELRFAYSAMRADVQMDRPPNTPPLSIVGDEVAFLFERAFAKQMINGGRPEPQDWVQALVGLEKNLVQCRTNPSHWHHKAVACPWCPMEAATRAELFPFVSLGADVNAFDLTTLWRRIEGLQSPGPAPNIQATRPAPSAEAVSVANSFRRANVLAFAMALAIGGIGVFGGLSAPAPLLFLVAALITFFGARRWLDKSSDVYKFRDAEAKARDTWLRAQQEWTERAGAAAFDGKKQEVLRLKVLLDHLPTLRKSKLDQLRTSVKQAQLSRYLDQFEIDKASIEGIGNGRKRTLQSYGIETAADLLSTAVENVPGFGPKLCGALYTWRQSVEAGFKFNPATGVDKRDIDKIEHEIAVERRKLEQAVRNGYEDLRQLHARVINARTQLQGPVEAAYAQYLQADENYKAVSR</sequence>
<organism evidence="3 4">
    <name type="scientific">Bradyrhizobium icense</name>
    <dbReference type="NCBI Taxonomy" id="1274631"/>
    <lineage>
        <taxon>Bacteria</taxon>
        <taxon>Pseudomonadati</taxon>
        <taxon>Pseudomonadota</taxon>
        <taxon>Alphaproteobacteria</taxon>
        <taxon>Hyphomicrobiales</taxon>
        <taxon>Nitrobacteraceae</taxon>
        <taxon>Bradyrhizobium</taxon>
    </lineage>
</organism>